<comment type="catalytic activity">
    <reaction evidence="14">
        <text>a 14alpha-hydroxymethyl steroid + reduced [NADPH--hemoprotein reductase] + O2 = a 14alpha-formyl steroid + oxidized [NADPH--hemoprotein reductase] + 2 H2O + H(+)</text>
        <dbReference type="Rhea" id="RHEA:68064"/>
        <dbReference type="Rhea" id="RHEA-COMP:11964"/>
        <dbReference type="Rhea" id="RHEA-COMP:11965"/>
        <dbReference type="ChEBI" id="CHEBI:15377"/>
        <dbReference type="ChEBI" id="CHEBI:15378"/>
        <dbReference type="ChEBI" id="CHEBI:15379"/>
        <dbReference type="ChEBI" id="CHEBI:57618"/>
        <dbReference type="ChEBI" id="CHEBI:58210"/>
        <dbReference type="ChEBI" id="CHEBI:176901"/>
        <dbReference type="ChEBI" id="CHEBI:176902"/>
    </reaction>
    <physiologicalReaction direction="left-to-right" evidence="14">
        <dbReference type="Rhea" id="RHEA:68065"/>
    </physiologicalReaction>
</comment>
<evidence type="ECO:0000256" key="6">
    <source>
        <dbReference type="ARBA" id="ARBA00022723"/>
    </source>
</evidence>
<reference evidence="29" key="1">
    <citation type="journal article" date="2015" name="Genome Announc.">
        <title>Draft genome sequence of Talaromyces cellulolyticus strain Y-94, a source of lignocellulosic biomass-degrading enzymes.</title>
        <authorList>
            <person name="Fujii T."/>
            <person name="Koike H."/>
            <person name="Sawayama S."/>
            <person name="Yano S."/>
            <person name="Inoue H."/>
        </authorList>
    </citation>
    <scope>NUCLEOTIDE SEQUENCE [LARGE SCALE GENOMIC DNA]</scope>
    <source>
        <strain evidence="29">Y-94</strain>
    </source>
</reference>
<evidence type="ECO:0000256" key="26">
    <source>
        <dbReference type="RuleBase" id="RU000461"/>
    </source>
</evidence>
<dbReference type="InterPro" id="IPR002403">
    <property type="entry name" value="Cyt_P450_E_grp-IV"/>
</dbReference>
<comment type="similarity">
    <text evidence="3 26">Belongs to the cytochrome P450 family.</text>
</comment>
<name>A0A6V8HD09_TALPI</name>
<protein>
    <recommendedName>
        <fullName evidence="12">sterol 14alpha-demethylase</fullName>
        <ecNumber evidence="12">1.14.14.154</ecNumber>
    </recommendedName>
</protein>
<evidence type="ECO:0000256" key="10">
    <source>
        <dbReference type="ARBA" id="ARBA00023033"/>
    </source>
</evidence>
<dbReference type="InterPro" id="IPR001128">
    <property type="entry name" value="Cyt_P450"/>
</dbReference>
<comment type="catalytic activity">
    <reaction evidence="18">
        <text>a 14alpha-methyl steroid + reduced [NADPH--hemoprotein reductase] + O2 = a 14alpha-hydroxymethyl steroid + oxidized [NADPH--hemoprotein reductase] + H2O + H(+)</text>
        <dbReference type="Rhea" id="RHEA:68060"/>
        <dbReference type="Rhea" id="RHEA-COMP:11964"/>
        <dbReference type="Rhea" id="RHEA-COMP:11965"/>
        <dbReference type="ChEBI" id="CHEBI:15377"/>
        <dbReference type="ChEBI" id="CHEBI:15378"/>
        <dbReference type="ChEBI" id="CHEBI:15379"/>
        <dbReference type="ChEBI" id="CHEBI:57618"/>
        <dbReference type="ChEBI" id="CHEBI:58210"/>
        <dbReference type="ChEBI" id="CHEBI:138029"/>
        <dbReference type="ChEBI" id="CHEBI:176901"/>
    </reaction>
    <physiologicalReaction direction="left-to-right" evidence="18">
        <dbReference type="Rhea" id="RHEA:68061"/>
    </physiologicalReaction>
</comment>
<dbReference type="PRINTS" id="PR00465">
    <property type="entry name" value="EP450IV"/>
</dbReference>
<evidence type="ECO:0000313" key="29">
    <source>
        <dbReference type="Proteomes" id="UP000053095"/>
    </source>
</evidence>
<dbReference type="PROSITE" id="PS00086">
    <property type="entry name" value="CYTOCHROME_P450"/>
    <property type="match status" value="1"/>
</dbReference>
<evidence type="ECO:0000256" key="3">
    <source>
        <dbReference type="ARBA" id="ARBA00010617"/>
    </source>
</evidence>
<dbReference type="InterPro" id="IPR050529">
    <property type="entry name" value="CYP450_sterol_14alpha_dmase"/>
</dbReference>
<evidence type="ECO:0000256" key="15">
    <source>
        <dbReference type="ARBA" id="ARBA00047670"/>
    </source>
</evidence>
<keyword evidence="7 27" id="KW-1133">Transmembrane helix</keyword>
<dbReference type="PANTHER" id="PTHR24304:SF2">
    <property type="entry name" value="24-HYDROXYCHOLESTEROL 7-ALPHA-HYDROXYLASE"/>
    <property type="match status" value="1"/>
</dbReference>
<comment type="catalytic activity">
    <reaction evidence="16">
        <text>a 14alpha-methyl steroid + 3 reduced [NADPH--hemoprotein reductase] + 3 O2 = a Delta(14) steroid + formate + 3 oxidized [NADPH--hemoprotein reductase] + 4 H2O + 4 H(+)</text>
        <dbReference type="Rhea" id="RHEA:54028"/>
        <dbReference type="Rhea" id="RHEA-COMP:11964"/>
        <dbReference type="Rhea" id="RHEA-COMP:11965"/>
        <dbReference type="ChEBI" id="CHEBI:15377"/>
        <dbReference type="ChEBI" id="CHEBI:15378"/>
        <dbReference type="ChEBI" id="CHEBI:15379"/>
        <dbReference type="ChEBI" id="CHEBI:15740"/>
        <dbReference type="ChEBI" id="CHEBI:57618"/>
        <dbReference type="ChEBI" id="CHEBI:58210"/>
        <dbReference type="ChEBI" id="CHEBI:138029"/>
        <dbReference type="ChEBI" id="CHEBI:138031"/>
        <dbReference type="EC" id="1.14.14.154"/>
    </reaction>
    <physiologicalReaction direction="left-to-right" evidence="16">
        <dbReference type="Rhea" id="RHEA:54029"/>
    </physiologicalReaction>
</comment>
<evidence type="ECO:0000256" key="8">
    <source>
        <dbReference type="ARBA" id="ARBA00023002"/>
    </source>
</evidence>
<dbReference type="SUPFAM" id="SSF48264">
    <property type="entry name" value="Cytochrome P450"/>
    <property type="match status" value="1"/>
</dbReference>
<evidence type="ECO:0000256" key="25">
    <source>
        <dbReference type="PIRSR" id="PIRSR602403-1"/>
    </source>
</evidence>
<feature type="binding site" description="axial binding residue" evidence="25">
    <location>
        <position position="471"/>
    </location>
    <ligand>
        <name>heme</name>
        <dbReference type="ChEBI" id="CHEBI:30413"/>
    </ligand>
    <ligandPart>
        <name>Fe</name>
        <dbReference type="ChEBI" id="CHEBI:18248"/>
    </ligandPart>
</feature>
<comment type="subcellular location">
    <subcellularLocation>
        <location evidence="2">Membrane</location>
    </subcellularLocation>
</comment>
<evidence type="ECO:0000256" key="2">
    <source>
        <dbReference type="ARBA" id="ARBA00004370"/>
    </source>
</evidence>
<evidence type="ECO:0000256" key="21">
    <source>
        <dbReference type="ARBA" id="ARBA00051540"/>
    </source>
</evidence>
<keyword evidence="29" id="KW-1185">Reference proteome</keyword>
<evidence type="ECO:0000256" key="17">
    <source>
        <dbReference type="ARBA" id="ARBA00048479"/>
    </source>
</evidence>
<keyword evidence="6 25" id="KW-0479">Metal-binding</keyword>
<evidence type="ECO:0000256" key="27">
    <source>
        <dbReference type="SAM" id="Phobius"/>
    </source>
</evidence>
<evidence type="ECO:0000256" key="24">
    <source>
        <dbReference type="ARBA" id="ARBA00052625"/>
    </source>
</evidence>
<keyword evidence="4 25" id="KW-0349">Heme</keyword>
<evidence type="ECO:0000256" key="23">
    <source>
        <dbReference type="ARBA" id="ARBA00052067"/>
    </source>
</evidence>
<comment type="cofactor">
    <cofactor evidence="1 25">
        <name>heme</name>
        <dbReference type="ChEBI" id="CHEBI:30413"/>
    </cofactor>
</comment>
<keyword evidence="5 27" id="KW-0812">Transmembrane</keyword>
<comment type="catalytic activity">
    <reaction evidence="17">
        <text>32-oxolanosterol + reduced [NADPH--hemoprotein reductase] + O2 = 4,4-dimethyl-5alpha-cholesta-8,14,24-trien-3beta-ol + formate + oxidized [NADPH--hemoprotein reductase] + H2O + 2 H(+)</text>
        <dbReference type="Rhea" id="RHEA:75111"/>
        <dbReference type="Rhea" id="RHEA-COMP:11964"/>
        <dbReference type="Rhea" id="RHEA-COMP:11965"/>
        <dbReference type="ChEBI" id="CHEBI:15377"/>
        <dbReference type="ChEBI" id="CHEBI:15378"/>
        <dbReference type="ChEBI" id="CHEBI:15379"/>
        <dbReference type="ChEBI" id="CHEBI:15740"/>
        <dbReference type="ChEBI" id="CHEBI:17813"/>
        <dbReference type="ChEBI" id="CHEBI:57618"/>
        <dbReference type="ChEBI" id="CHEBI:58210"/>
        <dbReference type="ChEBI" id="CHEBI:166681"/>
    </reaction>
    <physiologicalReaction direction="left-to-right" evidence="17">
        <dbReference type="Rhea" id="RHEA:75112"/>
    </physiologicalReaction>
</comment>
<dbReference type="Gene3D" id="1.10.630.10">
    <property type="entry name" value="Cytochrome P450"/>
    <property type="match status" value="1"/>
</dbReference>
<dbReference type="EMBL" id="DF933830">
    <property type="protein sequence ID" value="GAM39358.1"/>
    <property type="molecule type" value="Genomic_DNA"/>
</dbReference>
<comment type="catalytic activity">
    <reaction evidence="15">
        <text>lanosterol + 3 reduced [NADPH--hemoprotein reductase] + 3 O2 = 4,4-dimethyl-5alpha-cholesta-8,14,24-trien-3beta-ol + formate + 3 oxidized [NADPH--hemoprotein reductase] + 4 H2O + 4 H(+)</text>
        <dbReference type="Rhea" id="RHEA:25286"/>
        <dbReference type="Rhea" id="RHEA-COMP:11964"/>
        <dbReference type="Rhea" id="RHEA-COMP:11965"/>
        <dbReference type="ChEBI" id="CHEBI:15377"/>
        <dbReference type="ChEBI" id="CHEBI:15378"/>
        <dbReference type="ChEBI" id="CHEBI:15379"/>
        <dbReference type="ChEBI" id="CHEBI:15740"/>
        <dbReference type="ChEBI" id="CHEBI:16521"/>
        <dbReference type="ChEBI" id="CHEBI:17813"/>
        <dbReference type="ChEBI" id="CHEBI:57618"/>
        <dbReference type="ChEBI" id="CHEBI:58210"/>
        <dbReference type="EC" id="1.14.14.154"/>
    </reaction>
    <physiologicalReaction direction="left-to-right" evidence="15">
        <dbReference type="Rhea" id="RHEA:25287"/>
    </physiologicalReaction>
</comment>
<evidence type="ECO:0000256" key="19">
    <source>
        <dbReference type="ARBA" id="ARBA00049163"/>
    </source>
</evidence>
<keyword evidence="9 25" id="KW-0408">Iron</keyword>
<dbReference type="GO" id="GO:0008398">
    <property type="term" value="F:sterol 14-demethylase activity"/>
    <property type="evidence" value="ECO:0007669"/>
    <property type="project" value="UniProtKB-EC"/>
</dbReference>
<dbReference type="EC" id="1.14.14.154" evidence="12"/>
<dbReference type="Pfam" id="PF00067">
    <property type="entry name" value="p450"/>
    <property type="match status" value="1"/>
</dbReference>
<comment type="catalytic activity">
    <reaction evidence="22">
        <text>eburicol + reduced [NADPH--hemoprotein reductase] + O2 = 32-hydroxyeburicol + oxidized [NADPH--hemoprotein reductase] + H2O + H(+)</text>
        <dbReference type="Rhea" id="RHEA:75427"/>
        <dbReference type="Rhea" id="RHEA-COMP:11964"/>
        <dbReference type="Rhea" id="RHEA-COMP:11965"/>
        <dbReference type="ChEBI" id="CHEBI:15377"/>
        <dbReference type="ChEBI" id="CHEBI:15378"/>
        <dbReference type="ChEBI" id="CHEBI:15379"/>
        <dbReference type="ChEBI" id="CHEBI:57618"/>
        <dbReference type="ChEBI" id="CHEBI:58210"/>
        <dbReference type="ChEBI" id="CHEBI:70315"/>
        <dbReference type="ChEBI" id="CHEBI:194328"/>
    </reaction>
    <physiologicalReaction direction="left-to-right" evidence="22">
        <dbReference type="Rhea" id="RHEA:75428"/>
    </physiologicalReaction>
</comment>
<comment type="caution">
    <text evidence="28">The sequence shown here is derived from an EMBL/GenBank/DDBJ whole genome shotgun (WGS) entry which is preliminary data.</text>
</comment>
<dbReference type="FunFam" id="1.10.630.10:FF:000033">
    <property type="entry name" value="14-alpha sterol demethylase"/>
    <property type="match status" value="1"/>
</dbReference>
<dbReference type="GO" id="GO:0032259">
    <property type="term" value="P:methylation"/>
    <property type="evidence" value="ECO:0007669"/>
    <property type="project" value="UniProtKB-KW"/>
</dbReference>
<evidence type="ECO:0000256" key="22">
    <source>
        <dbReference type="ARBA" id="ARBA00051806"/>
    </source>
</evidence>
<dbReference type="InterPro" id="IPR036396">
    <property type="entry name" value="Cyt_P450_sf"/>
</dbReference>
<evidence type="ECO:0000256" key="13">
    <source>
        <dbReference type="ARBA" id="ARBA00047379"/>
    </source>
</evidence>
<proteinExistence type="inferred from homology"/>
<dbReference type="PANTHER" id="PTHR24304">
    <property type="entry name" value="CYTOCHROME P450 FAMILY 7"/>
    <property type="match status" value="1"/>
</dbReference>
<keyword evidence="8 26" id="KW-0560">Oxidoreductase</keyword>
<comment type="catalytic activity">
    <reaction evidence="19">
        <text>lanosterol + reduced [NADPH--hemoprotein reductase] + O2 = 32-hydroxylanosterol + oxidized [NADPH--hemoprotein reductase] + H2O + H(+)</text>
        <dbReference type="Rhea" id="RHEA:75103"/>
        <dbReference type="Rhea" id="RHEA-COMP:11964"/>
        <dbReference type="Rhea" id="RHEA-COMP:11965"/>
        <dbReference type="ChEBI" id="CHEBI:15377"/>
        <dbReference type="ChEBI" id="CHEBI:15378"/>
        <dbReference type="ChEBI" id="CHEBI:15379"/>
        <dbReference type="ChEBI" id="CHEBI:16521"/>
        <dbReference type="ChEBI" id="CHEBI:57618"/>
        <dbReference type="ChEBI" id="CHEBI:58210"/>
        <dbReference type="ChEBI" id="CHEBI:166806"/>
    </reaction>
    <physiologicalReaction direction="left-to-right" evidence="19">
        <dbReference type="Rhea" id="RHEA:75104"/>
    </physiologicalReaction>
</comment>
<evidence type="ECO:0000256" key="5">
    <source>
        <dbReference type="ARBA" id="ARBA00022692"/>
    </source>
</evidence>
<evidence type="ECO:0000256" key="11">
    <source>
        <dbReference type="ARBA" id="ARBA00023136"/>
    </source>
</evidence>
<evidence type="ECO:0000256" key="14">
    <source>
        <dbReference type="ARBA" id="ARBA00047587"/>
    </source>
</evidence>
<feature type="transmembrane region" description="Helical" evidence="27">
    <location>
        <begin position="12"/>
        <end position="34"/>
    </location>
</feature>
<evidence type="ECO:0000256" key="1">
    <source>
        <dbReference type="ARBA" id="ARBA00001971"/>
    </source>
</evidence>
<sequence length="529" mass="60025">MDSSVIYTVSSLIFQAPLILIALTSLSVLVNVLFQSVDKSNGSKPPLVFHYFPIIGSTISYGKDPMKFFEDCKQKYGNVFTFILLGRRVTVYLGAQGNNFVLNGKHSELSAEEVYAPLTTPVFGTDVIFDCEHGRFLQQKKFVKFGLSQSALESYVRLIAKETTDFFETYHDFNTKPKAKTGTLEVTSAMAELTIYTASSSLQGAEVRQQFSSAGSRIADLYHDLDMGFSPINFFLPSWVPLPRNKRRDVAQREMTRLYTDIITKRRQHERQQAAQSAEAEAKDMIWNLMQNCTYKDGSPLPDKEIAHMMIALLLGGHHSSSAVIAFAILSLASNPEIQEELYDEQVRELGKEDLTYEGLQRLKLHAHVIRETLRLYNPIHSIMRFARKPLVVRGEEQRNEIFVPQGDILLASPAFSARDKAYFSEPLKWNPHRWEQKLETIDEEDDDDNDSLGKGSNSPYLPFGGGRHRCIGEKFAYVQLGVILAIFVRSFRVRAVDKSTELWGIDYSSLFSRPQSPSKVIWESRSRV</sequence>
<evidence type="ECO:0000256" key="4">
    <source>
        <dbReference type="ARBA" id="ARBA00022617"/>
    </source>
</evidence>
<dbReference type="PRINTS" id="PR00385">
    <property type="entry name" value="P450"/>
</dbReference>
<gene>
    <name evidence="28" type="ORF">TCE0_034f10843</name>
</gene>
<dbReference type="InterPro" id="IPR017972">
    <property type="entry name" value="Cyt_P450_CS"/>
</dbReference>
<dbReference type="CDD" id="cd11042">
    <property type="entry name" value="CYP51-like"/>
    <property type="match status" value="1"/>
</dbReference>
<comment type="catalytic activity">
    <reaction evidence="24">
        <text>eburicol + 3 reduced [NADPH--hemoprotein reductase] + 3 O2 = 14-demethyleburicol + formate + 3 oxidized [NADPH--hemoprotein reductase] + 4 H2O + 4 H(+)</text>
        <dbReference type="Rhea" id="RHEA:75439"/>
        <dbReference type="Rhea" id="RHEA-COMP:11964"/>
        <dbReference type="Rhea" id="RHEA-COMP:11965"/>
        <dbReference type="ChEBI" id="CHEBI:15377"/>
        <dbReference type="ChEBI" id="CHEBI:15378"/>
        <dbReference type="ChEBI" id="CHEBI:15379"/>
        <dbReference type="ChEBI" id="CHEBI:15740"/>
        <dbReference type="ChEBI" id="CHEBI:57618"/>
        <dbReference type="ChEBI" id="CHEBI:58210"/>
        <dbReference type="ChEBI" id="CHEBI:70315"/>
        <dbReference type="ChEBI" id="CHEBI:194330"/>
    </reaction>
    <physiologicalReaction direction="left-to-right" evidence="24">
        <dbReference type="Rhea" id="RHEA:75440"/>
    </physiologicalReaction>
</comment>
<comment type="catalytic activity">
    <reaction evidence="23">
        <text>32-hydroxyeburicol + reduced [NADPH--hemoprotein reductase] + O2 = 32-oxoeburicol + oxidized [NADPH--hemoprotein reductase] + 2 H2O + H(+)</text>
        <dbReference type="Rhea" id="RHEA:75431"/>
        <dbReference type="Rhea" id="RHEA-COMP:11964"/>
        <dbReference type="Rhea" id="RHEA-COMP:11965"/>
        <dbReference type="ChEBI" id="CHEBI:15377"/>
        <dbReference type="ChEBI" id="CHEBI:15378"/>
        <dbReference type="ChEBI" id="CHEBI:15379"/>
        <dbReference type="ChEBI" id="CHEBI:57618"/>
        <dbReference type="ChEBI" id="CHEBI:58210"/>
        <dbReference type="ChEBI" id="CHEBI:194328"/>
        <dbReference type="ChEBI" id="CHEBI:194329"/>
    </reaction>
    <physiologicalReaction direction="left-to-right" evidence="23">
        <dbReference type="Rhea" id="RHEA:75432"/>
    </physiologicalReaction>
</comment>
<evidence type="ECO:0000256" key="16">
    <source>
        <dbReference type="ARBA" id="ARBA00047702"/>
    </source>
</evidence>
<dbReference type="AlphaFoldDB" id="A0A6V8HD09"/>
<evidence type="ECO:0000313" key="28">
    <source>
        <dbReference type="EMBL" id="GAM39358.1"/>
    </source>
</evidence>
<dbReference type="GO" id="GO:0005506">
    <property type="term" value="F:iron ion binding"/>
    <property type="evidence" value="ECO:0007669"/>
    <property type="project" value="InterPro"/>
</dbReference>
<evidence type="ECO:0000256" key="18">
    <source>
        <dbReference type="ARBA" id="ARBA00048866"/>
    </source>
</evidence>
<comment type="catalytic activity">
    <reaction evidence="13">
        <text>32-hydroxylanosterol + reduced [NADPH--hemoprotein reductase] + O2 = 32-oxolanosterol + oxidized [NADPH--hemoprotein reductase] + 2 H2O + H(+)</text>
        <dbReference type="Rhea" id="RHEA:75107"/>
        <dbReference type="Rhea" id="RHEA-COMP:11964"/>
        <dbReference type="Rhea" id="RHEA-COMP:11965"/>
        <dbReference type="ChEBI" id="CHEBI:15377"/>
        <dbReference type="ChEBI" id="CHEBI:15378"/>
        <dbReference type="ChEBI" id="CHEBI:15379"/>
        <dbReference type="ChEBI" id="CHEBI:57618"/>
        <dbReference type="ChEBI" id="CHEBI:58210"/>
        <dbReference type="ChEBI" id="CHEBI:166681"/>
        <dbReference type="ChEBI" id="CHEBI:166806"/>
    </reaction>
    <physiologicalReaction direction="left-to-right" evidence="13">
        <dbReference type="Rhea" id="RHEA:75108"/>
    </physiologicalReaction>
</comment>
<accession>A0A6V8HD09</accession>
<evidence type="ECO:0000256" key="20">
    <source>
        <dbReference type="ARBA" id="ARBA00049450"/>
    </source>
</evidence>
<comment type="catalytic activity">
    <reaction evidence="21">
        <text>32-oxoeburicol + reduced [NADPH--hemoprotein reductase] + O2 = 14-demethyleburicol + formate + oxidized [NADPH--hemoprotein reductase] + H2O + 2 H(+)</text>
        <dbReference type="Rhea" id="RHEA:75435"/>
        <dbReference type="Rhea" id="RHEA-COMP:11964"/>
        <dbReference type="Rhea" id="RHEA-COMP:11965"/>
        <dbReference type="ChEBI" id="CHEBI:15377"/>
        <dbReference type="ChEBI" id="CHEBI:15378"/>
        <dbReference type="ChEBI" id="CHEBI:15379"/>
        <dbReference type="ChEBI" id="CHEBI:15740"/>
        <dbReference type="ChEBI" id="CHEBI:57618"/>
        <dbReference type="ChEBI" id="CHEBI:58210"/>
        <dbReference type="ChEBI" id="CHEBI:194329"/>
        <dbReference type="ChEBI" id="CHEBI:194330"/>
    </reaction>
    <physiologicalReaction direction="left-to-right" evidence="21">
        <dbReference type="Rhea" id="RHEA:75436"/>
    </physiologicalReaction>
</comment>
<keyword evidence="10 26" id="KW-0503">Monooxygenase</keyword>
<dbReference type="GO" id="GO:0008168">
    <property type="term" value="F:methyltransferase activity"/>
    <property type="evidence" value="ECO:0007669"/>
    <property type="project" value="UniProtKB-KW"/>
</dbReference>
<dbReference type="GO" id="GO:0016020">
    <property type="term" value="C:membrane"/>
    <property type="evidence" value="ECO:0007669"/>
    <property type="project" value="UniProtKB-SubCell"/>
</dbReference>
<comment type="catalytic activity">
    <reaction evidence="20">
        <text>a 14alpha-formyl steroid + reduced [NADPH--hemoprotein reductase] + O2 = a Delta(14) steroid + formate + oxidized [NADPH--hemoprotein reductase] + H2O + 2 H(+)</text>
        <dbReference type="Rhea" id="RHEA:68068"/>
        <dbReference type="Rhea" id="RHEA-COMP:11964"/>
        <dbReference type="Rhea" id="RHEA-COMP:11965"/>
        <dbReference type="ChEBI" id="CHEBI:15377"/>
        <dbReference type="ChEBI" id="CHEBI:15378"/>
        <dbReference type="ChEBI" id="CHEBI:15379"/>
        <dbReference type="ChEBI" id="CHEBI:15740"/>
        <dbReference type="ChEBI" id="CHEBI:57618"/>
        <dbReference type="ChEBI" id="CHEBI:58210"/>
        <dbReference type="ChEBI" id="CHEBI:138031"/>
        <dbReference type="ChEBI" id="CHEBI:176902"/>
    </reaction>
    <physiologicalReaction direction="left-to-right" evidence="20">
        <dbReference type="Rhea" id="RHEA:68069"/>
    </physiologicalReaction>
</comment>
<evidence type="ECO:0000256" key="9">
    <source>
        <dbReference type="ARBA" id="ARBA00023004"/>
    </source>
</evidence>
<dbReference type="Proteomes" id="UP000053095">
    <property type="component" value="Unassembled WGS sequence"/>
</dbReference>
<evidence type="ECO:0000256" key="7">
    <source>
        <dbReference type="ARBA" id="ARBA00022989"/>
    </source>
</evidence>
<evidence type="ECO:0000256" key="12">
    <source>
        <dbReference type="ARBA" id="ARBA00038974"/>
    </source>
</evidence>
<dbReference type="GO" id="GO:0020037">
    <property type="term" value="F:heme binding"/>
    <property type="evidence" value="ECO:0007669"/>
    <property type="project" value="InterPro"/>
</dbReference>
<keyword evidence="11 27" id="KW-0472">Membrane</keyword>
<organism evidence="28 29">
    <name type="scientific">Talaromyces pinophilus</name>
    <name type="common">Penicillium pinophilum</name>
    <dbReference type="NCBI Taxonomy" id="128442"/>
    <lineage>
        <taxon>Eukaryota</taxon>
        <taxon>Fungi</taxon>
        <taxon>Dikarya</taxon>
        <taxon>Ascomycota</taxon>
        <taxon>Pezizomycotina</taxon>
        <taxon>Eurotiomycetes</taxon>
        <taxon>Eurotiomycetidae</taxon>
        <taxon>Eurotiales</taxon>
        <taxon>Trichocomaceae</taxon>
        <taxon>Talaromyces</taxon>
        <taxon>Talaromyces sect. Talaromyces</taxon>
    </lineage>
</organism>